<accession>A0ACC1XGF4</accession>
<comment type="caution">
    <text evidence="1">The sequence shown here is derived from an EMBL/GenBank/DDBJ whole genome shotgun (WGS) entry which is preliminary data.</text>
</comment>
<gene>
    <name evidence="1" type="ORF">OWV82_016070</name>
</gene>
<evidence type="ECO:0000313" key="2">
    <source>
        <dbReference type="Proteomes" id="UP001164539"/>
    </source>
</evidence>
<sequence length="375" mass="41742">MEKEINNSLHHSYPMNKGNGPFSYSQNSSVQRGASEIAQDIIREEITKKLHIQQLSSSSGILQSFHVADFGCSTGPNTFLATQTIVEALEMKFQSTEGTNPPEFQVFFNDVVSNDFNHLFASLPPERRYFAAGVPGSFYSRLFPKSSLHFAHSASSLSWLSRVPEEVTDKSSPAYNGEKIHYIGARKEVSEAYSAQCVRDVGTFLLARAQELAGGGLLALVSPGLTDEISISRTSPGLNFQVFESCLIEMAKKGLISEEKVNSFNMPIYFPSLKELEAAVHENGQYFTTERIEILVNPMEASISKASLEQSSLHMRAVFEGMIIKYFGTDIANEFFNEYSRKVAECPLFFDPDIQQLKVLVLVLKRKMGATLRKA</sequence>
<organism evidence="1 2">
    <name type="scientific">Melia azedarach</name>
    <name type="common">Chinaberry tree</name>
    <dbReference type="NCBI Taxonomy" id="155640"/>
    <lineage>
        <taxon>Eukaryota</taxon>
        <taxon>Viridiplantae</taxon>
        <taxon>Streptophyta</taxon>
        <taxon>Embryophyta</taxon>
        <taxon>Tracheophyta</taxon>
        <taxon>Spermatophyta</taxon>
        <taxon>Magnoliopsida</taxon>
        <taxon>eudicotyledons</taxon>
        <taxon>Gunneridae</taxon>
        <taxon>Pentapetalae</taxon>
        <taxon>rosids</taxon>
        <taxon>malvids</taxon>
        <taxon>Sapindales</taxon>
        <taxon>Meliaceae</taxon>
        <taxon>Melia</taxon>
    </lineage>
</organism>
<dbReference type="Proteomes" id="UP001164539">
    <property type="component" value="Chromosome 9"/>
</dbReference>
<proteinExistence type="predicted"/>
<keyword evidence="2" id="KW-1185">Reference proteome</keyword>
<evidence type="ECO:0000313" key="1">
    <source>
        <dbReference type="EMBL" id="KAJ4709804.1"/>
    </source>
</evidence>
<dbReference type="EMBL" id="CM051402">
    <property type="protein sequence ID" value="KAJ4709804.1"/>
    <property type="molecule type" value="Genomic_DNA"/>
</dbReference>
<keyword evidence="1" id="KW-0808">Transferase</keyword>
<name>A0ACC1XGF4_MELAZ</name>
<keyword evidence="1" id="KW-0489">Methyltransferase</keyword>
<reference evidence="1 2" key="1">
    <citation type="journal article" date="2023" name="Science">
        <title>Complex scaffold remodeling in plant triterpene biosynthesis.</title>
        <authorList>
            <person name="De La Pena R."/>
            <person name="Hodgson H."/>
            <person name="Liu J.C."/>
            <person name="Stephenson M.J."/>
            <person name="Martin A.C."/>
            <person name="Owen C."/>
            <person name="Harkess A."/>
            <person name="Leebens-Mack J."/>
            <person name="Jimenez L.E."/>
            <person name="Osbourn A."/>
            <person name="Sattely E.S."/>
        </authorList>
    </citation>
    <scope>NUCLEOTIDE SEQUENCE [LARGE SCALE GENOMIC DNA]</scope>
    <source>
        <strain evidence="2">cv. JPN11</strain>
        <tissue evidence="1">Leaf</tissue>
    </source>
</reference>
<protein>
    <submittedName>
        <fullName evidence="1">S-adenosylmethionine-dependent methyltransferase</fullName>
    </submittedName>
</protein>